<evidence type="ECO:0000313" key="6">
    <source>
        <dbReference type="Proteomes" id="UP001165367"/>
    </source>
</evidence>
<feature type="domain" description="HTH araC/xylS-type" evidence="4">
    <location>
        <begin position="71"/>
        <end position="175"/>
    </location>
</feature>
<comment type="caution">
    <text evidence="5">The sequence shown here is derived from an EMBL/GenBank/DDBJ whole genome shotgun (WGS) entry which is preliminary data.</text>
</comment>
<accession>A0ABS9KS42</accession>
<dbReference type="Proteomes" id="UP001165367">
    <property type="component" value="Unassembled WGS sequence"/>
</dbReference>
<evidence type="ECO:0000259" key="4">
    <source>
        <dbReference type="PROSITE" id="PS01124"/>
    </source>
</evidence>
<keyword evidence="6" id="KW-1185">Reference proteome</keyword>
<dbReference type="InterPro" id="IPR018060">
    <property type="entry name" value="HTH_AraC"/>
</dbReference>
<evidence type="ECO:0000256" key="1">
    <source>
        <dbReference type="ARBA" id="ARBA00023015"/>
    </source>
</evidence>
<dbReference type="EMBL" id="JAKLTR010000007">
    <property type="protein sequence ID" value="MCG2615147.1"/>
    <property type="molecule type" value="Genomic_DNA"/>
</dbReference>
<dbReference type="SMART" id="SM00342">
    <property type="entry name" value="HTH_ARAC"/>
    <property type="match status" value="1"/>
</dbReference>
<dbReference type="PANTHER" id="PTHR43280:SF28">
    <property type="entry name" value="HTH-TYPE TRANSCRIPTIONAL ACTIVATOR RHAS"/>
    <property type="match status" value="1"/>
</dbReference>
<dbReference type="SUPFAM" id="SSF46689">
    <property type="entry name" value="Homeodomain-like"/>
    <property type="match status" value="1"/>
</dbReference>
<keyword evidence="3" id="KW-0804">Transcription</keyword>
<protein>
    <submittedName>
        <fullName evidence="5">AraC family transcriptional regulator</fullName>
    </submittedName>
</protein>
<dbReference type="PANTHER" id="PTHR43280">
    <property type="entry name" value="ARAC-FAMILY TRANSCRIPTIONAL REGULATOR"/>
    <property type="match status" value="1"/>
</dbReference>
<dbReference type="RefSeq" id="WP_237872228.1">
    <property type="nucleotide sequence ID" value="NZ_JAKLTR010000007.1"/>
</dbReference>
<dbReference type="Pfam" id="PF12833">
    <property type="entry name" value="HTH_18"/>
    <property type="match status" value="1"/>
</dbReference>
<keyword evidence="2" id="KW-0238">DNA-binding</keyword>
<reference evidence="5" key="1">
    <citation type="submission" date="2022-01" db="EMBL/GenBank/DDBJ databases">
        <authorList>
            <person name="Jo J.-H."/>
            <person name="Im W.-T."/>
        </authorList>
    </citation>
    <scope>NUCLEOTIDE SEQUENCE</scope>
    <source>
        <strain evidence="5">NA20</strain>
    </source>
</reference>
<dbReference type="InterPro" id="IPR009057">
    <property type="entry name" value="Homeodomain-like_sf"/>
</dbReference>
<dbReference type="Gene3D" id="1.10.10.60">
    <property type="entry name" value="Homeodomain-like"/>
    <property type="match status" value="1"/>
</dbReference>
<organism evidence="5 6">
    <name type="scientific">Terrimonas ginsenosidimutans</name>
    <dbReference type="NCBI Taxonomy" id="2908004"/>
    <lineage>
        <taxon>Bacteria</taxon>
        <taxon>Pseudomonadati</taxon>
        <taxon>Bacteroidota</taxon>
        <taxon>Chitinophagia</taxon>
        <taxon>Chitinophagales</taxon>
        <taxon>Chitinophagaceae</taxon>
        <taxon>Terrimonas</taxon>
    </lineage>
</organism>
<gene>
    <name evidence="5" type="ORF">LZZ85_12680</name>
</gene>
<dbReference type="PROSITE" id="PS01124">
    <property type="entry name" value="HTH_ARAC_FAMILY_2"/>
    <property type="match status" value="1"/>
</dbReference>
<evidence type="ECO:0000256" key="3">
    <source>
        <dbReference type="ARBA" id="ARBA00023163"/>
    </source>
</evidence>
<keyword evidence="1" id="KW-0805">Transcription regulation</keyword>
<evidence type="ECO:0000313" key="5">
    <source>
        <dbReference type="EMBL" id="MCG2615147.1"/>
    </source>
</evidence>
<sequence length="197" mass="22280">MNFYVKYDLQVICRNLLLEKIGMIGLDCQLNNTNELSFREEVSPDFLATINEGFRNAGIEIVASPESIIVEKTKEAILELISEEDNLVLSKTSHHLARTLNVSYRYLAAVFSEVTYSTIENYIILQKVERAKGMIAAGILTFTEVAWKLNYSSVGHFSMQFKNTTGLTPTLFKKIITQRRNNQQAAFSMNESPGLNI</sequence>
<dbReference type="InterPro" id="IPR018062">
    <property type="entry name" value="HTH_AraC-typ_CS"/>
</dbReference>
<evidence type="ECO:0000256" key="2">
    <source>
        <dbReference type="ARBA" id="ARBA00023125"/>
    </source>
</evidence>
<dbReference type="PROSITE" id="PS00041">
    <property type="entry name" value="HTH_ARAC_FAMILY_1"/>
    <property type="match status" value="1"/>
</dbReference>
<name>A0ABS9KS42_9BACT</name>
<proteinExistence type="predicted"/>